<dbReference type="Proteomes" id="UP001195963">
    <property type="component" value="Unassembled WGS sequence"/>
</dbReference>
<dbReference type="CDD" id="cd00077">
    <property type="entry name" value="HDc"/>
    <property type="match status" value="1"/>
</dbReference>
<dbReference type="RefSeq" id="WP_220111409.1">
    <property type="nucleotide sequence ID" value="NZ_JAHZST010000020.1"/>
</dbReference>
<dbReference type="PROSITE" id="PS51833">
    <property type="entry name" value="HDOD"/>
    <property type="match status" value="1"/>
</dbReference>
<gene>
    <name evidence="2" type="ORF">K0625_20860</name>
</gene>
<dbReference type="InterPro" id="IPR052340">
    <property type="entry name" value="RNase_Y/CdgJ"/>
</dbReference>
<feature type="domain" description="HDOD" evidence="1">
    <location>
        <begin position="104"/>
        <end position="293"/>
    </location>
</feature>
<dbReference type="PANTHER" id="PTHR33525">
    <property type="match status" value="1"/>
</dbReference>
<dbReference type="Pfam" id="PF08668">
    <property type="entry name" value="HDOD"/>
    <property type="match status" value="1"/>
</dbReference>
<organism evidence="2 3">
    <name type="scientific">Shewanella nanhaiensis</name>
    <dbReference type="NCBI Taxonomy" id="2864872"/>
    <lineage>
        <taxon>Bacteria</taxon>
        <taxon>Pseudomonadati</taxon>
        <taxon>Pseudomonadota</taxon>
        <taxon>Gammaproteobacteria</taxon>
        <taxon>Alteromonadales</taxon>
        <taxon>Shewanellaceae</taxon>
        <taxon>Shewanella</taxon>
    </lineage>
</organism>
<comment type="caution">
    <text evidence="2">The sequence shown here is derived from an EMBL/GenBank/DDBJ whole genome shotgun (WGS) entry which is preliminary data.</text>
</comment>
<protein>
    <submittedName>
        <fullName evidence="2">HDOD domain-containing protein</fullName>
    </submittedName>
</protein>
<dbReference type="InterPro" id="IPR003607">
    <property type="entry name" value="HD/PDEase_dom"/>
</dbReference>
<dbReference type="EMBL" id="JAHZST010000020">
    <property type="protein sequence ID" value="MBW8186076.1"/>
    <property type="molecule type" value="Genomic_DNA"/>
</dbReference>
<evidence type="ECO:0000313" key="3">
    <source>
        <dbReference type="Proteomes" id="UP001195963"/>
    </source>
</evidence>
<dbReference type="InterPro" id="IPR013976">
    <property type="entry name" value="HDOD"/>
</dbReference>
<evidence type="ECO:0000259" key="1">
    <source>
        <dbReference type="PROSITE" id="PS51833"/>
    </source>
</evidence>
<sequence length="352" mass="39406">MVKRIIKKIFNVRDKVSVEKPKVLSTELGFQKLSTAANNATLKPQTPLNVVTPERSVDVSALFYGMLFPSQSGADTGIANNLEKSVISEVESALACPGDIAEKVLKLPSQLAALDQKLRDDSVDIETLLEVFKTKPVLSVEVLKLCNSPAFKRSDKEVTNLQQAFVQLGREQIRRLVTTSLMAEVVEIKPIYYRRFGLQIWRHSQQVSYLSAEFGKCDPDTAFMLGLLHDVGKIAIFKMLLDAFHQAEPGEQPNSSLFKQVMTTKSLSLSALLAKHWQLPAIFETSLSQLASSHSKPSDELALAVWRANLVSECSMLFQANQLDEDCLSRLLMDANLTREQFDIYHEKLKMF</sequence>
<proteinExistence type="predicted"/>
<accession>A0ABS7EA94</accession>
<dbReference type="PANTHER" id="PTHR33525:SF6">
    <property type="entry name" value="HDOD DOMAIN-CONTAINING PROTEIN"/>
    <property type="match status" value="1"/>
</dbReference>
<keyword evidence="3" id="KW-1185">Reference proteome</keyword>
<name>A0ABS7EA94_9GAMM</name>
<reference evidence="2 3" key="1">
    <citation type="submission" date="2021-07" db="EMBL/GenBank/DDBJ databases">
        <title>Shewanella sp. nov, isolated from SCS.</title>
        <authorList>
            <person name="Cao W.R."/>
        </authorList>
    </citation>
    <scope>NUCLEOTIDE SEQUENCE [LARGE SCALE GENOMIC DNA]</scope>
    <source>
        <strain evidence="2 3">NR704-98</strain>
    </source>
</reference>
<evidence type="ECO:0000313" key="2">
    <source>
        <dbReference type="EMBL" id="MBW8186076.1"/>
    </source>
</evidence>
<dbReference type="SUPFAM" id="SSF109604">
    <property type="entry name" value="HD-domain/PDEase-like"/>
    <property type="match status" value="1"/>
</dbReference>
<dbReference type="Gene3D" id="1.10.3210.10">
    <property type="entry name" value="Hypothetical protein af1432"/>
    <property type="match status" value="1"/>
</dbReference>